<dbReference type="EMBL" id="BAAAPY010000021">
    <property type="protein sequence ID" value="GAA2086012.1"/>
    <property type="molecule type" value="Genomic_DNA"/>
</dbReference>
<evidence type="ECO:0000313" key="3">
    <source>
        <dbReference type="Proteomes" id="UP001501480"/>
    </source>
</evidence>
<proteinExistence type="predicted"/>
<evidence type="ECO:0000313" key="2">
    <source>
        <dbReference type="EMBL" id="GAA2086012.1"/>
    </source>
</evidence>
<feature type="chain" id="PRO_5045194548" description="DUF4878 domain-containing protein" evidence="1">
    <location>
        <begin position="20"/>
        <end position="150"/>
    </location>
</feature>
<protein>
    <recommendedName>
        <fullName evidence="4">DUF4878 domain-containing protein</fullName>
    </recommendedName>
</protein>
<keyword evidence="3" id="KW-1185">Reference proteome</keyword>
<keyword evidence="1" id="KW-0732">Signal</keyword>
<gene>
    <name evidence="2" type="ORF">GCM10009821_29550</name>
</gene>
<feature type="signal peptide" evidence="1">
    <location>
        <begin position="1"/>
        <end position="19"/>
    </location>
</feature>
<organism evidence="2 3">
    <name type="scientific">Aeromicrobium halocynthiae</name>
    <dbReference type="NCBI Taxonomy" id="560557"/>
    <lineage>
        <taxon>Bacteria</taxon>
        <taxon>Bacillati</taxon>
        <taxon>Actinomycetota</taxon>
        <taxon>Actinomycetes</taxon>
        <taxon>Propionibacteriales</taxon>
        <taxon>Nocardioidaceae</taxon>
        <taxon>Aeromicrobium</taxon>
    </lineage>
</organism>
<dbReference type="PROSITE" id="PS51257">
    <property type="entry name" value="PROKAR_LIPOPROTEIN"/>
    <property type="match status" value="1"/>
</dbReference>
<evidence type="ECO:0000256" key="1">
    <source>
        <dbReference type="SAM" id="SignalP"/>
    </source>
</evidence>
<name>A0ABN2W7U4_9ACTN</name>
<reference evidence="2 3" key="1">
    <citation type="journal article" date="2019" name="Int. J. Syst. Evol. Microbiol.">
        <title>The Global Catalogue of Microorganisms (GCM) 10K type strain sequencing project: providing services to taxonomists for standard genome sequencing and annotation.</title>
        <authorList>
            <consortium name="The Broad Institute Genomics Platform"/>
            <consortium name="The Broad Institute Genome Sequencing Center for Infectious Disease"/>
            <person name="Wu L."/>
            <person name="Ma J."/>
        </authorList>
    </citation>
    <scope>NUCLEOTIDE SEQUENCE [LARGE SCALE GENOMIC DNA]</scope>
    <source>
        <strain evidence="2 3">JCM 15749</strain>
    </source>
</reference>
<comment type="caution">
    <text evidence="2">The sequence shown here is derived from an EMBL/GenBank/DDBJ whole genome shotgun (WGS) entry which is preliminary data.</text>
</comment>
<accession>A0ABN2W7U4</accession>
<dbReference type="Proteomes" id="UP001501480">
    <property type="component" value="Unassembled WGS sequence"/>
</dbReference>
<sequence length="150" mass="16056">MRHLIPAVVLVLLAGCASAPDAVGDTETSAPDSAAFAAFVDDQLTVDPDEVDAPGPVAGFTQDEVDAFAEKALNLLMRSISTDLQGRDPAAAVRTVLKDELPDTRSEFREKARSQLAPDNWHFLIATIPEPAPSQPPRVPRQVVGRFSLV</sequence>
<evidence type="ECO:0008006" key="4">
    <source>
        <dbReference type="Google" id="ProtNLM"/>
    </source>
</evidence>